<evidence type="ECO:0000256" key="12">
    <source>
        <dbReference type="PIRSR" id="PIRSR004762-2"/>
    </source>
</evidence>
<dbReference type="Pfam" id="PF19288">
    <property type="entry name" value="CofH_C"/>
    <property type="match status" value="1"/>
</dbReference>
<sequence>MDVFELKNRDISKAECLELFENDDLFFDTLKAADELRKEICGDVVTYIINANLNFTNVCMLNCGFCAFKAKPNDENAYFMTPEQVGKKALAARQAGAMEVCVQGGIRKEIDTYLQVEMVKSIHEETDPHGGISIHGFSPMEIYAAAENAGLDLKDAVQLLKEAGLDTIPGTAAEILVDDVRKNLCPGKLSVDEWEKTIKTIHKAGIKTTSTIMYGHIENNEDRVDHLFRLKRIQEETGGFTEFIPLTYLHENTPLYRKGIVKSGASGLDDLRMYAVPRLLFKELLPNIQVSWVKLGAKFCQVGLRSGANDFGGTLMEDTISKAAGSKYGTNMTQQKIEECIEQLDRKPQLRTTTYNHVDEAPVKPSVQI</sequence>
<comment type="similarity">
    <text evidence="10">Belongs to the radical SAM superfamily. CofH family.</text>
</comment>
<comment type="pathway">
    <text evidence="1 10">Cofactor biosynthesis; coenzyme F0 biosynthesis.</text>
</comment>
<feature type="binding site" evidence="10 11">
    <location>
        <position position="59"/>
    </location>
    <ligand>
        <name>[4Fe-4S] cluster</name>
        <dbReference type="ChEBI" id="CHEBI:49883"/>
        <note>4Fe-4S-S-AdoMet</note>
    </ligand>
</feature>
<dbReference type="SFLD" id="SFLDF00293">
    <property type="entry name" value="((2_3_4_5-tetrahydroxypentyl)a"/>
    <property type="match status" value="1"/>
</dbReference>
<evidence type="ECO:0000256" key="9">
    <source>
        <dbReference type="ARBA" id="ARBA00048468"/>
    </source>
</evidence>
<feature type="binding site" evidence="10 11">
    <location>
        <position position="63"/>
    </location>
    <ligand>
        <name>[4Fe-4S] cluster</name>
        <dbReference type="ChEBI" id="CHEBI:49883"/>
        <note>4Fe-4S-S-AdoMet</note>
    </ligand>
</feature>
<evidence type="ECO:0000256" key="5">
    <source>
        <dbReference type="ARBA" id="ARBA00022691"/>
    </source>
</evidence>
<comment type="subunit">
    <text evidence="10">The FO synthase complex consists of two subunits, CofG and CofH.</text>
</comment>
<comment type="catalytic activity">
    <reaction evidence="9 10">
        <text>5-amino-6-(D-ribitylamino)uracil + L-tyrosine + S-adenosyl-L-methionine = 5-amino-5-(4-hydroxybenzyl)-6-(D-ribitylimino)-5,6-dihydrouracil + 2-iminoacetate + 5'-deoxyadenosine + L-methionine + H(+)</text>
        <dbReference type="Rhea" id="RHEA:55200"/>
        <dbReference type="ChEBI" id="CHEBI:15378"/>
        <dbReference type="ChEBI" id="CHEBI:15934"/>
        <dbReference type="ChEBI" id="CHEBI:17319"/>
        <dbReference type="ChEBI" id="CHEBI:57844"/>
        <dbReference type="ChEBI" id="CHEBI:58315"/>
        <dbReference type="ChEBI" id="CHEBI:59789"/>
        <dbReference type="ChEBI" id="CHEBI:77846"/>
        <dbReference type="ChEBI" id="CHEBI:85936"/>
        <dbReference type="EC" id="2.5.1.147"/>
    </reaction>
</comment>
<keyword evidence="3 10" id="KW-0004">4Fe-4S</keyword>
<evidence type="ECO:0000256" key="8">
    <source>
        <dbReference type="ARBA" id="ARBA00023014"/>
    </source>
</evidence>
<dbReference type="HAMAP" id="MF_01612">
    <property type="entry name" value="FO_synth_sub2"/>
    <property type="match status" value="1"/>
</dbReference>
<dbReference type="GO" id="GO:0141093">
    <property type="term" value="F:5-amino-6-(D-ribitylamino)uracil--L-tyrosine 4-hydroxyphenyl transferase activity"/>
    <property type="evidence" value="ECO:0007669"/>
    <property type="project" value="UniProtKB-EC"/>
</dbReference>
<feature type="binding site" evidence="12">
    <location>
        <position position="291"/>
    </location>
    <ligand>
        <name>(3R)-3-methyl-D-ornithine</name>
        <dbReference type="ChEBI" id="CHEBI:64642"/>
    </ligand>
</feature>
<feature type="binding site" evidence="12">
    <location>
        <position position="65"/>
    </location>
    <ligand>
        <name>S-adenosyl-L-methionine</name>
        <dbReference type="ChEBI" id="CHEBI:59789"/>
    </ligand>
</feature>
<dbReference type="NCBIfam" id="TIGR00423">
    <property type="entry name" value="CofH family radical SAM protein"/>
    <property type="match status" value="1"/>
</dbReference>
<evidence type="ECO:0000256" key="7">
    <source>
        <dbReference type="ARBA" id="ARBA00023004"/>
    </source>
</evidence>
<dbReference type="InterPro" id="IPR020050">
    <property type="entry name" value="FO_synthase_su2"/>
</dbReference>
<dbReference type="SFLD" id="SFLDG01389">
    <property type="entry name" value="menaquinone_synthsis_involved"/>
    <property type="match status" value="1"/>
</dbReference>
<dbReference type="GO" id="GO:0005506">
    <property type="term" value="F:iron ion binding"/>
    <property type="evidence" value="ECO:0007669"/>
    <property type="project" value="UniProtKB-UniRule"/>
</dbReference>
<evidence type="ECO:0000256" key="11">
    <source>
        <dbReference type="PIRSR" id="PIRSR004762-1"/>
    </source>
</evidence>
<dbReference type="NCBIfam" id="NF005609">
    <property type="entry name" value="PRK07360.1"/>
    <property type="match status" value="1"/>
</dbReference>
<dbReference type="AlphaFoldDB" id="A0A484F3H0"/>
<protein>
    <recommendedName>
        <fullName evidence="2 10">5-amino-6-(D-ribitylamino)uracil--L-tyrosine 4-hydroxyphenyl transferase</fullName>
        <ecNumber evidence="2 10">2.5.1.147</ecNumber>
    </recommendedName>
    <alternativeName>
        <fullName evidence="10">FO synthase subunit 2</fullName>
    </alternativeName>
</protein>
<dbReference type="InterPro" id="IPR045567">
    <property type="entry name" value="CofH/MnqC-like_C"/>
</dbReference>
<dbReference type="EC" id="2.5.1.147" evidence="2 10"/>
<keyword evidence="5 10" id="KW-0949">S-adenosyl-L-methionine</keyword>
<dbReference type="Gene3D" id="3.20.20.70">
    <property type="entry name" value="Aldolase class I"/>
    <property type="match status" value="1"/>
</dbReference>
<dbReference type="InterPro" id="IPR034405">
    <property type="entry name" value="F420"/>
</dbReference>
<comment type="caution">
    <text evidence="14">The sequence shown here is derived from an EMBL/GenBank/DDBJ whole genome shotgun (WGS) entry which is preliminary data.</text>
</comment>
<dbReference type="InterPro" id="IPR013785">
    <property type="entry name" value="Aldolase_TIM"/>
</dbReference>
<name>A0A484F3H0_9EURY</name>
<accession>A0A484F3H0</accession>
<dbReference type="SFLD" id="SFLDG01064">
    <property type="entry name" value="F420__menaquinone_cofactor_bio"/>
    <property type="match status" value="2"/>
</dbReference>
<keyword evidence="15" id="KW-1185">Reference proteome</keyword>
<dbReference type="CDD" id="cd01335">
    <property type="entry name" value="Radical_SAM"/>
    <property type="match status" value="1"/>
</dbReference>
<feature type="binding site" evidence="10 11">
    <location>
        <position position="66"/>
    </location>
    <ligand>
        <name>[4Fe-4S] cluster</name>
        <dbReference type="ChEBI" id="CHEBI:49883"/>
        <note>4Fe-4S-S-AdoMet</note>
    </ligand>
</feature>
<evidence type="ECO:0000256" key="4">
    <source>
        <dbReference type="ARBA" id="ARBA00022679"/>
    </source>
</evidence>
<dbReference type="PANTHER" id="PTHR43076:SF1">
    <property type="entry name" value="LIPOYL SYNTHASE 2"/>
    <property type="match status" value="1"/>
</dbReference>
<dbReference type="GO" id="GO:0051539">
    <property type="term" value="F:4 iron, 4 sulfur cluster binding"/>
    <property type="evidence" value="ECO:0007669"/>
    <property type="project" value="UniProtKB-KW"/>
</dbReference>
<dbReference type="EMBL" id="SNYS01000008">
    <property type="protein sequence ID" value="TDQ68754.1"/>
    <property type="molecule type" value="Genomic_DNA"/>
</dbReference>
<evidence type="ECO:0000256" key="10">
    <source>
        <dbReference type="HAMAP-Rule" id="MF_01612"/>
    </source>
</evidence>
<keyword evidence="7 10" id="KW-0408">Iron</keyword>
<dbReference type="PIRSF" id="PIRSF004762">
    <property type="entry name" value="CHP00423"/>
    <property type="match status" value="1"/>
</dbReference>
<dbReference type="InterPro" id="IPR019940">
    <property type="entry name" value="CofH_family"/>
</dbReference>
<feature type="binding site" evidence="12">
    <location>
        <position position="138"/>
    </location>
    <ligand>
        <name>(3R)-3-methyl-D-ornithine</name>
        <dbReference type="ChEBI" id="CHEBI:64642"/>
    </ligand>
</feature>
<dbReference type="RefSeq" id="WP_133517405.1">
    <property type="nucleotide sequence ID" value="NZ_JAHDUW010000003.1"/>
</dbReference>
<dbReference type="InterPro" id="IPR058240">
    <property type="entry name" value="rSAM_sf"/>
</dbReference>
<dbReference type="OrthoDB" id="8186at2157"/>
<feature type="binding site" evidence="12">
    <location>
        <position position="174"/>
    </location>
    <ligand>
        <name>S-adenosyl-L-methionine</name>
        <dbReference type="ChEBI" id="CHEBI:59789"/>
    </ligand>
</feature>
<dbReference type="GO" id="GO:0044689">
    <property type="term" value="F:7,8-didemethyl-8-hydroxy-5-deazariboflavin synthase activity"/>
    <property type="evidence" value="ECO:0007669"/>
    <property type="project" value="TreeGrafter"/>
</dbReference>
<dbReference type="PANTHER" id="PTHR43076">
    <property type="entry name" value="FO SYNTHASE (COFH)"/>
    <property type="match status" value="1"/>
</dbReference>
<reference evidence="14 15" key="1">
    <citation type="submission" date="2019-03" db="EMBL/GenBank/DDBJ databases">
        <title>Genomic Encyclopedia of Type Strains, Phase IV (KMG-IV): sequencing the most valuable type-strain genomes for metagenomic binning, comparative biology and taxonomic classification.</title>
        <authorList>
            <person name="Goeker M."/>
        </authorList>
    </citation>
    <scope>NUCLEOTIDE SEQUENCE [LARGE SCALE GENOMIC DNA]</scope>
    <source>
        <strain evidence="14 15">DSM 13328</strain>
    </source>
</reference>
<evidence type="ECO:0000313" key="14">
    <source>
        <dbReference type="EMBL" id="TDQ68754.1"/>
    </source>
</evidence>
<comment type="cofactor">
    <cofactor evidence="10 11">
        <name>[4Fe-4S] cluster</name>
        <dbReference type="ChEBI" id="CHEBI:49883"/>
    </cofactor>
    <text evidence="10 11">Binds 1 [4Fe-4S] cluster. The cluster is coordinated with 3 cysteines and an exchangeable S-adenosyl-L-methionine.</text>
</comment>
<dbReference type="InterPro" id="IPR006638">
    <property type="entry name" value="Elp3/MiaA/NifB-like_rSAM"/>
</dbReference>
<keyword evidence="8 10" id="KW-0411">Iron-sulfur</keyword>
<dbReference type="NCBIfam" id="TIGR03551">
    <property type="entry name" value="F420_cofH"/>
    <property type="match status" value="1"/>
</dbReference>
<comment type="function">
    <text evidence="10">Catalyzes the radical-mediated synthesis of 5-amino-5-(4-hydroxybenzyl)-6-(D-ribitylimino)-5,6-dihydrouracil from 5-amino-6-(D-ribitylamino)uracil and L-tyrosine.</text>
</comment>
<evidence type="ECO:0000256" key="6">
    <source>
        <dbReference type="ARBA" id="ARBA00022723"/>
    </source>
</evidence>
<dbReference type="SUPFAM" id="SSF102114">
    <property type="entry name" value="Radical SAM enzymes"/>
    <property type="match status" value="1"/>
</dbReference>
<dbReference type="PROSITE" id="PS51918">
    <property type="entry name" value="RADICAL_SAM"/>
    <property type="match status" value="1"/>
</dbReference>
<dbReference type="SMART" id="SM00729">
    <property type="entry name" value="Elp3"/>
    <property type="match status" value="1"/>
</dbReference>
<evidence type="ECO:0000256" key="1">
    <source>
        <dbReference type="ARBA" id="ARBA00004712"/>
    </source>
</evidence>
<dbReference type="Pfam" id="PF04055">
    <property type="entry name" value="Radical_SAM"/>
    <property type="match status" value="1"/>
</dbReference>
<dbReference type="Proteomes" id="UP000294855">
    <property type="component" value="Unassembled WGS sequence"/>
</dbReference>
<dbReference type="SFLD" id="SFLDG01388">
    <property type="entry name" value="7_8-didemethyl-8-hydroxy-5-dea"/>
    <property type="match status" value="1"/>
</dbReference>
<keyword evidence="6 10" id="KW-0479">Metal-binding</keyword>
<dbReference type="SFLD" id="SFLDS00029">
    <property type="entry name" value="Radical_SAM"/>
    <property type="match status" value="2"/>
</dbReference>
<feature type="domain" description="Radical SAM core" evidence="13">
    <location>
        <begin position="45"/>
        <end position="278"/>
    </location>
</feature>
<organism evidence="14 15">
    <name type="scientific">Methanimicrococcus blatticola</name>
    <dbReference type="NCBI Taxonomy" id="91560"/>
    <lineage>
        <taxon>Archaea</taxon>
        <taxon>Methanobacteriati</taxon>
        <taxon>Methanobacteriota</taxon>
        <taxon>Stenosarchaea group</taxon>
        <taxon>Methanomicrobia</taxon>
        <taxon>Methanosarcinales</taxon>
        <taxon>Methanosarcinaceae</taxon>
        <taxon>Methanimicrococcus</taxon>
    </lineage>
</organism>
<evidence type="ECO:0000313" key="15">
    <source>
        <dbReference type="Proteomes" id="UP000294855"/>
    </source>
</evidence>
<dbReference type="InterPro" id="IPR007197">
    <property type="entry name" value="rSAM"/>
</dbReference>
<keyword evidence="4 10" id="KW-0808">Transferase</keyword>
<evidence type="ECO:0000259" key="13">
    <source>
        <dbReference type="PROSITE" id="PS51918"/>
    </source>
</evidence>
<evidence type="ECO:0000256" key="2">
    <source>
        <dbReference type="ARBA" id="ARBA00012289"/>
    </source>
</evidence>
<gene>
    <name evidence="10" type="primary">cofH</name>
    <name evidence="14" type="ORF">C7391_0949</name>
</gene>
<dbReference type="UniPathway" id="UPA00072"/>
<proteinExistence type="inferred from homology"/>
<evidence type="ECO:0000256" key="3">
    <source>
        <dbReference type="ARBA" id="ARBA00022485"/>
    </source>
</evidence>